<evidence type="ECO:0000259" key="1">
    <source>
        <dbReference type="Pfam" id="PF02721"/>
    </source>
</evidence>
<gene>
    <name evidence="2" type="ORF">LE_TR8969_c0_g1_i1_g.30317</name>
</gene>
<dbReference type="AlphaFoldDB" id="A0A1J3HYH3"/>
<proteinExistence type="predicted"/>
<dbReference type="CDD" id="cd04480">
    <property type="entry name" value="RPA1_DBD_A_like"/>
    <property type="match status" value="1"/>
</dbReference>
<organism evidence="2">
    <name type="scientific">Noccaea caerulescens</name>
    <name type="common">Alpine penny-cress</name>
    <name type="synonym">Thlaspi caerulescens</name>
    <dbReference type="NCBI Taxonomy" id="107243"/>
    <lineage>
        <taxon>Eukaryota</taxon>
        <taxon>Viridiplantae</taxon>
        <taxon>Streptophyta</taxon>
        <taxon>Embryophyta</taxon>
        <taxon>Tracheophyta</taxon>
        <taxon>Spermatophyta</taxon>
        <taxon>Magnoliopsida</taxon>
        <taxon>eudicotyledons</taxon>
        <taxon>Gunneridae</taxon>
        <taxon>Pentapetalae</taxon>
        <taxon>rosids</taxon>
        <taxon>malvids</taxon>
        <taxon>Brassicales</taxon>
        <taxon>Brassicaceae</taxon>
        <taxon>Coluteocarpeae</taxon>
        <taxon>Noccaea</taxon>
    </lineage>
</organism>
<name>A0A1J3HYH3_NOCCA</name>
<dbReference type="Gene3D" id="2.40.50.140">
    <property type="entry name" value="Nucleic acid-binding proteins"/>
    <property type="match status" value="1"/>
</dbReference>
<dbReference type="SUPFAM" id="SSF50249">
    <property type="entry name" value="Nucleic acid-binding proteins"/>
    <property type="match status" value="1"/>
</dbReference>
<dbReference type="PANTHER" id="PTHR47165">
    <property type="entry name" value="OS03G0429900 PROTEIN"/>
    <property type="match status" value="1"/>
</dbReference>
<dbReference type="EMBL" id="GEVL01004074">
    <property type="protein sequence ID" value="JAU73267.1"/>
    <property type="molecule type" value="Transcribed_RNA"/>
</dbReference>
<protein>
    <recommendedName>
        <fullName evidence="1">Replication protein A 70 kDa DNA-binding subunit B/D first OB fold domain-containing protein</fullName>
    </recommendedName>
</protein>
<dbReference type="Pfam" id="PF02721">
    <property type="entry name" value="DUF223"/>
    <property type="match status" value="1"/>
</dbReference>
<reference evidence="2" key="1">
    <citation type="submission" date="2016-07" db="EMBL/GenBank/DDBJ databases">
        <title>De novo transcriptome assembly of four accessions of the metal hyperaccumulator plant Noccaea caerulescens.</title>
        <authorList>
            <person name="Blande D."/>
            <person name="Halimaa P."/>
            <person name="Tervahauta A.I."/>
            <person name="Aarts M.G."/>
            <person name="Karenlampi S.O."/>
        </authorList>
    </citation>
    <scope>NUCLEOTIDE SEQUENCE</scope>
</reference>
<dbReference type="InterPro" id="IPR003871">
    <property type="entry name" value="RFA1B/D_OB_1st"/>
</dbReference>
<feature type="domain" description="Replication protein A 70 kDa DNA-binding subunit B/D first OB fold" evidence="1">
    <location>
        <begin position="30"/>
        <end position="117"/>
    </location>
</feature>
<dbReference type="InterPro" id="IPR012340">
    <property type="entry name" value="NA-bd_OB-fold"/>
</dbReference>
<accession>A0A1J3HYH3</accession>
<sequence>MAPPAKRTTPTAPTSKTFGDLQGKFFDDEIIVRLIHSWEARNFKKGNLLMGVELLLIDRKSTTIQAFISANRLHGHKSALKSNRVYRLKKFMITPCKTVYKVASHRYGICFTDETSFVEDSEGLHELPAQLFRLRTYQELAPLADTGIDLFDIIGHIRLISGDNLDTATPMSVAPPPTTAKATSMLFLHVQLEEFLIEYSKRL</sequence>
<dbReference type="PANTHER" id="PTHR47165:SF4">
    <property type="entry name" value="OS03G0429900 PROTEIN"/>
    <property type="match status" value="1"/>
</dbReference>
<evidence type="ECO:0000313" key="2">
    <source>
        <dbReference type="EMBL" id="JAU73267.1"/>
    </source>
</evidence>